<evidence type="ECO:0000256" key="3">
    <source>
        <dbReference type="ARBA" id="ARBA00022771"/>
    </source>
</evidence>
<evidence type="ECO:0000259" key="11">
    <source>
        <dbReference type="SMART" id="SM00399"/>
    </source>
</evidence>
<evidence type="ECO:0000256" key="4">
    <source>
        <dbReference type="ARBA" id="ARBA00022833"/>
    </source>
</evidence>
<sequence>MYSLLCMMNQQCRVCDEPAAGFHFGAFTCEGCKRKGRHVDALTEFRCYREKYNGVVIVVLIWKEQKKDEKEDGPDVRKVESTTTTDRGQLRHKSVIPVTKSSLDYFSGEGVITLNSDFLRSQPGIRQVSGDDENPKRHLGEFVDLPSLNDYVLMTDQSPQRKNRDLFFSLGGVGQHNSETSRRRSGRKPRTALQHTTVINRSYKAAIYDRYEYKYSRRKELHTDIQDGGHTHLNQIKTKSSFPCNNINTYNVYCDNEFQFVKTEQLNPSRICRSQHGRFALSIAGVAGAAGVAGNTYDYSVTIIKKILNHFLKNDYYSDYDKMLNYDAN</sequence>
<dbReference type="GO" id="GO:0008270">
    <property type="term" value="F:zinc ion binding"/>
    <property type="evidence" value="ECO:0007669"/>
    <property type="project" value="UniProtKB-KW"/>
</dbReference>
<evidence type="ECO:0000256" key="1">
    <source>
        <dbReference type="ARBA" id="ARBA00004123"/>
    </source>
</evidence>
<dbReference type="EMBL" id="GL887491">
    <property type="protein sequence ID" value="EGI71038.1"/>
    <property type="molecule type" value="Genomic_DNA"/>
</dbReference>
<keyword evidence="7" id="KW-0804">Transcription</keyword>
<evidence type="ECO:0000256" key="5">
    <source>
        <dbReference type="ARBA" id="ARBA00023015"/>
    </source>
</evidence>
<keyword evidence="3" id="KW-0863">Zinc-finger</keyword>
<proteinExistence type="predicted"/>
<gene>
    <name evidence="12" type="ORF">G5I_00147</name>
</gene>
<evidence type="ECO:0000256" key="7">
    <source>
        <dbReference type="ARBA" id="ARBA00023163"/>
    </source>
</evidence>
<reference evidence="12" key="1">
    <citation type="submission" date="2011-02" db="EMBL/GenBank/DDBJ databases">
        <title>The genome of the leaf-cutting ant Acromyrmex echinatior suggests key adaptations to social evolution and fungus farming.</title>
        <authorList>
            <person name="Nygaard S."/>
            <person name="Zhang G."/>
        </authorList>
    </citation>
    <scope>NUCLEOTIDE SEQUENCE</scope>
</reference>
<feature type="region of interest" description="Disordered" evidence="10">
    <location>
        <begin position="70"/>
        <end position="90"/>
    </location>
</feature>
<dbReference type="GO" id="GO:0003700">
    <property type="term" value="F:DNA-binding transcription factor activity"/>
    <property type="evidence" value="ECO:0007669"/>
    <property type="project" value="InterPro"/>
</dbReference>
<keyword evidence="4" id="KW-0862">Zinc</keyword>
<evidence type="ECO:0000256" key="2">
    <source>
        <dbReference type="ARBA" id="ARBA00022723"/>
    </source>
</evidence>
<keyword evidence="5" id="KW-0805">Transcription regulation</keyword>
<feature type="compositionally biased region" description="Basic and acidic residues" evidence="10">
    <location>
        <begin position="70"/>
        <end position="80"/>
    </location>
</feature>
<dbReference type="AlphaFoldDB" id="F4W442"/>
<dbReference type="InterPro" id="IPR013088">
    <property type="entry name" value="Znf_NHR/GATA"/>
</dbReference>
<keyword evidence="8" id="KW-0675">Receptor</keyword>
<accession>F4W442</accession>
<keyword evidence="6" id="KW-0238">DNA-binding</keyword>
<keyword evidence="13" id="KW-1185">Reference proteome</keyword>
<evidence type="ECO:0000313" key="13">
    <source>
        <dbReference type="Proteomes" id="UP000007755"/>
    </source>
</evidence>
<dbReference type="SUPFAM" id="SSF57716">
    <property type="entry name" value="Glucocorticoid receptor-like (DNA-binding domain)"/>
    <property type="match status" value="1"/>
</dbReference>
<dbReference type="GO" id="GO:0043565">
    <property type="term" value="F:sequence-specific DNA binding"/>
    <property type="evidence" value="ECO:0007669"/>
    <property type="project" value="InterPro"/>
</dbReference>
<evidence type="ECO:0000256" key="10">
    <source>
        <dbReference type="SAM" id="MobiDB-lite"/>
    </source>
</evidence>
<evidence type="ECO:0000256" key="8">
    <source>
        <dbReference type="ARBA" id="ARBA00023170"/>
    </source>
</evidence>
<organism evidence="13">
    <name type="scientific">Acromyrmex echinatior</name>
    <name type="common">Panamanian leafcutter ant</name>
    <name type="synonym">Acromyrmex octospinosus echinatior</name>
    <dbReference type="NCBI Taxonomy" id="103372"/>
    <lineage>
        <taxon>Eukaryota</taxon>
        <taxon>Metazoa</taxon>
        <taxon>Ecdysozoa</taxon>
        <taxon>Arthropoda</taxon>
        <taxon>Hexapoda</taxon>
        <taxon>Insecta</taxon>
        <taxon>Pterygota</taxon>
        <taxon>Neoptera</taxon>
        <taxon>Endopterygota</taxon>
        <taxon>Hymenoptera</taxon>
        <taxon>Apocrita</taxon>
        <taxon>Aculeata</taxon>
        <taxon>Formicoidea</taxon>
        <taxon>Formicidae</taxon>
        <taxon>Myrmicinae</taxon>
        <taxon>Acromyrmex</taxon>
    </lineage>
</organism>
<comment type="subcellular location">
    <subcellularLocation>
        <location evidence="1">Nucleus</location>
    </subcellularLocation>
</comment>
<dbReference type="SMART" id="SM00399">
    <property type="entry name" value="ZnF_C4"/>
    <property type="match status" value="1"/>
</dbReference>
<dbReference type="Pfam" id="PF00105">
    <property type="entry name" value="zf-C4"/>
    <property type="match status" value="1"/>
</dbReference>
<name>F4W442_ACREC</name>
<keyword evidence="9" id="KW-0539">Nucleus</keyword>
<protein>
    <submittedName>
        <fullName evidence="12">Knirps-related protein</fullName>
    </submittedName>
</protein>
<evidence type="ECO:0000256" key="9">
    <source>
        <dbReference type="ARBA" id="ARBA00023242"/>
    </source>
</evidence>
<keyword evidence="2" id="KW-0479">Metal-binding</keyword>
<dbReference type="InParanoid" id="F4W442"/>
<feature type="region of interest" description="Disordered" evidence="10">
    <location>
        <begin position="170"/>
        <end position="191"/>
    </location>
</feature>
<evidence type="ECO:0000313" key="12">
    <source>
        <dbReference type="EMBL" id="EGI71038.1"/>
    </source>
</evidence>
<dbReference type="Gene3D" id="3.30.50.10">
    <property type="entry name" value="Erythroid Transcription Factor GATA-1, subunit A"/>
    <property type="match status" value="1"/>
</dbReference>
<dbReference type="GO" id="GO:0005634">
    <property type="term" value="C:nucleus"/>
    <property type="evidence" value="ECO:0007669"/>
    <property type="project" value="UniProtKB-SubCell"/>
</dbReference>
<evidence type="ECO:0000256" key="6">
    <source>
        <dbReference type="ARBA" id="ARBA00023125"/>
    </source>
</evidence>
<feature type="domain" description="Nuclear receptor" evidence="11">
    <location>
        <begin position="9"/>
        <end position="53"/>
    </location>
</feature>
<dbReference type="Proteomes" id="UP000007755">
    <property type="component" value="Unassembled WGS sequence"/>
</dbReference>
<dbReference type="InterPro" id="IPR001628">
    <property type="entry name" value="Znf_hrmn_rcpt"/>
</dbReference>
<dbReference type="STRING" id="103372.F4W442"/>